<feature type="transmembrane region" description="Helical" evidence="1">
    <location>
        <begin position="249"/>
        <end position="268"/>
    </location>
</feature>
<dbReference type="EMBL" id="KZ805490">
    <property type="protein sequence ID" value="PVH95612.1"/>
    <property type="molecule type" value="Genomic_DNA"/>
</dbReference>
<accession>A0A2V1DBY7</accession>
<feature type="transmembrane region" description="Helical" evidence="1">
    <location>
        <begin position="41"/>
        <end position="59"/>
    </location>
</feature>
<dbReference type="AlphaFoldDB" id="A0A2V1DBY7"/>
<feature type="transmembrane region" description="Helical" evidence="1">
    <location>
        <begin position="426"/>
        <end position="445"/>
    </location>
</feature>
<feature type="transmembrane region" description="Helical" evidence="1">
    <location>
        <begin position="300"/>
        <end position="324"/>
    </location>
</feature>
<proteinExistence type="predicted"/>
<organism evidence="2 3">
    <name type="scientific">Periconia macrospinosa</name>
    <dbReference type="NCBI Taxonomy" id="97972"/>
    <lineage>
        <taxon>Eukaryota</taxon>
        <taxon>Fungi</taxon>
        <taxon>Dikarya</taxon>
        <taxon>Ascomycota</taxon>
        <taxon>Pezizomycotina</taxon>
        <taxon>Dothideomycetes</taxon>
        <taxon>Pleosporomycetidae</taxon>
        <taxon>Pleosporales</taxon>
        <taxon>Massarineae</taxon>
        <taxon>Periconiaceae</taxon>
        <taxon>Periconia</taxon>
    </lineage>
</organism>
<protein>
    <submittedName>
        <fullName evidence="2">Uncharacterized protein</fullName>
    </submittedName>
</protein>
<keyword evidence="1" id="KW-1133">Transmembrane helix</keyword>
<reference evidence="2 3" key="1">
    <citation type="journal article" date="2018" name="Sci. Rep.">
        <title>Comparative genomics provides insights into the lifestyle and reveals functional heterogeneity of dark septate endophytic fungi.</title>
        <authorList>
            <person name="Knapp D.G."/>
            <person name="Nemeth J.B."/>
            <person name="Barry K."/>
            <person name="Hainaut M."/>
            <person name="Henrissat B."/>
            <person name="Johnson J."/>
            <person name="Kuo A."/>
            <person name="Lim J.H.P."/>
            <person name="Lipzen A."/>
            <person name="Nolan M."/>
            <person name="Ohm R.A."/>
            <person name="Tamas L."/>
            <person name="Grigoriev I.V."/>
            <person name="Spatafora J.W."/>
            <person name="Nagy L.G."/>
            <person name="Kovacs G.M."/>
        </authorList>
    </citation>
    <scope>NUCLEOTIDE SEQUENCE [LARGE SCALE GENOMIC DNA]</scope>
    <source>
        <strain evidence="2 3">DSE2036</strain>
    </source>
</reference>
<feature type="transmembrane region" description="Helical" evidence="1">
    <location>
        <begin position="65"/>
        <end position="84"/>
    </location>
</feature>
<keyword evidence="3" id="KW-1185">Reference proteome</keyword>
<sequence>MSSTRFAPSDRGIIAQPYDPCQLFGDGDIYGIGDDITSARLGLTVISIALFINLCVNSTGNGVVILDWTIVIQLVIFIPLYVLWRPIFFYRASRRLANKKPEGHISSNSEAEALTESYISLQSALLTLKDPIRYDRGYDAACDDLRTAVVNFMDSLTSGDRPPPSISLFQASQPRNSMNNLRALRNCYVEKMEDIYSQNEQTTMQLKELVEMTEQQAVKLAGLQRQEHAIRIRVMRDHESLWRHERTSMAITIATWVAYMCAGPWIYFKATNKGRKEGCDVKFRTLIFPISVYNRAYITYLRVLACFGFALVPIGVFAVGSFLYRGVQFRFQVTKPEKISDNSRTALSNDNTTEMRNILEPTKEEIEQLSKKVYEEVENLRRFIYRRIAVPFCICFLVVTAVSVELTIKTNNIDLSESSILSTSQLLPLLVACFTASPVFFHGIVESMNDERKEADEKSFGA</sequence>
<keyword evidence="1" id="KW-0812">Transmembrane</keyword>
<evidence type="ECO:0000313" key="3">
    <source>
        <dbReference type="Proteomes" id="UP000244855"/>
    </source>
</evidence>
<keyword evidence="1" id="KW-0472">Membrane</keyword>
<evidence type="ECO:0000313" key="2">
    <source>
        <dbReference type="EMBL" id="PVH95612.1"/>
    </source>
</evidence>
<name>A0A2V1DBY7_9PLEO</name>
<dbReference type="Proteomes" id="UP000244855">
    <property type="component" value="Unassembled WGS sequence"/>
</dbReference>
<evidence type="ECO:0000256" key="1">
    <source>
        <dbReference type="SAM" id="Phobius"/>
    </source>
</evidence>
<feature type="transmembrane region" description="Helical" evidence="1">
    <location>
        <begin position="388"/>
        <end position="406"/>
    </location>
</feature>
<dbReference type="OrthoDB" id="3791929at2759"/>
<gene>
    <name evidence="2" type="ORF">DM02DRAFT_660001</name>
</gene>